<dbReference type="AlphaFoldDB" id="A0A382Y4G4"/>
<feature type="non-terminal residue" evidence="1">
    <location>
        <position position="1"/>
    </location>
</feature>
<dbReference type="SUPFAM" id="SSF51197">
    <property type="entry name" value="Clavaminate synthase-like"/>
    <property type="match status" value="1"/>
</dbReference>
<feature type="non-terminal residue" evidence="1">
    <location>
        <position position="172"/>
    </location>
</feature>
<protein>
    <submittedName>
        <fullName evidence="1">Uncharacterized protein</fullName>
    </submittedName>
</protein>
<accession>A0A382Y4G4</accession>
<dbReference type="Gene3D" id="2.60.120.620">
    <property type="entry name" value="q2cbj1_9rhob like domain"/>
    <property type="match status" value="1"/>
</dbReference>
<dbReference type="EMBL" id="UINC01172349">
    <property type="protein sequence ID" value="SVD77378.1"/>
    <property type="molecule type" value="Genomic_DNA"/>
</dbReference>
<name>A0A382Y4G4_9ZZZZ</name>
<sequence length="172" mass="19104">VKTKPKISIADIETFADDPDLERMVGIYNEHGCLIVRGLMSLYVNDLHRDIGTIAQESIVQLDEAVEIVEGWRTPNGTLFIPTPEGNPRDKQIMVLGIHYNNSEAFEASSRDPKVIEIITAILGSDFEIFGSGQSLYKEANGGHPKLLHQDSAYFQHRHEGPVGILSYVVDT</sequence>
<organism evidence="1">
    <name type="scientific">marine metagenome</name>
    <dbReference type="NCBI Taxonomy" id="408172"/>
    <lineage>
        <taxon>unclassified sequences</taxon>
        <taxon>metagenomes</taxon>
        <taxon>ecological metagenomes</taxon>
    </lineage>
</organism>
<reference evidence="1" key="1">
    <citation type="submission" date="2018-05" db="EMBL/GenBank/DDBJ databases">
        <authorList>
            <person name="Lanie J.A."/>
            <person name="Ng W.-L."/>
            <person name="Kazmierczak K.M."/>
            <person name="Andrzejewski T.M."/>
            <person name="Davidsen T.M."/>
            <person name="Wayne K.J."/>
            <person name="Tettelin H."/>
            <person name="Glass J.I."/>
            <person name="Rusch D."/>
            <person name="Podicherti R."/>
            <person name="Tsui H.-C.T."/>
            <person name="Winkler M.E."/>
        </authorList>
    </citation>
    <scope>NUCLEOTIDE SEQUENCE</scope>
</reference>
<proteinExistence type="predicted"/>
<evidence type="ECO:0000313" key="1">
    <source>
        <dbReference type="EMBL" id="SVD77378.1"/>
    </source>
</evidence>
<gene>
    <name evidence="1" type="ORF">METZ01_LOCUS430232</name>
</gene>